<dbReference type="Pfam" id="PF08281">
    <property type="entry name" value="Sigma70_r4_2"/>
    <property type="match status" value="1"/>
</dbReference>
<reference evidence="4 5" key="1">
    <citation type="submission" date="2019-05" db="EMBL/GenBank/DDBJ databases">
        <title>We sequenced the genome of Paenibacillus hemerocallicola KCTC 33185 for further insight into its adaptation and study the phylogeny of Paenibacillus.</title>
        <authorList>
            <person name="Narsing Rao M.P."/>
        </authorList>
    </citation>
    <scope>NUCLEOTIDE SEQUENCE [LARGE SCALE GENOMIC DNA]</scope>
    <source>
        <strain evidence="4 5">KCTC 33185</strain>
    </source>
</reference>
<evidence type="ECO:0000256" key="1">
    <source>
        <dbReference type="ARBA" id="ARBA00011344"/>
    </source>
</evidence>
<dbReference type="NCBIfam" id="NF007214">
    <property type="entry name" value="PRK09636.1"/>
    <property type="match status" value="1"/>
</dbReference>
<dbReference type="AlphaFoldDB" id="A0A5C4TD47"/>
<feature type="domain" description="RNA polymerase sigma-70 region 2" evidence="2">
    <location>
        <begin position="9"/>
        <end position="73"/>
    </location>
</feature>
<dbReference type="SUPFAM" id="SSF88946">
    <property type="entry name" value="Sigma2 domain of RNA polymerase sigma factors"/>
    <property type="match status" value="1"/>
</dbReference>
<dbReference type="Proteomes" id="UP000307943">
    <property type="component" value="Unassembled WGS sequence"/>
</dbReference>
<sequence>MDMNVELAYQTYRKLLFSIAYRLLGTVTEAEDVVQDVFVSLHAADPDSIDNMKAFLGRSVTNRCLNILQSASRRKETYPGPWLPEPLYGDSGSGSEPGGRIELEEDIGYAYLVMLERLSPLERVVFVLREAYGYEYEEIGDMIDKSPDNCRKILSRSRRKMSDAGYTEALPDERKQAIVLQFVAALRQGNIPEAINLLADQVVIVTDGGGKVKSALRPIAGIGRVGAFIRGIAAKETFSHGVAPVSVNGETAMALTRIHLPQAVWCFELDQASGKIVKIYAVNNPDKLIRKYKNV</sequence>
<dbReference type="SUPFAM" id="SSF88659">
    <property type="entry name" value="Sigma3 and sigma4 domains of RNA polymerase sigma factors"/>
    <property type="match status" value="1"/>
</dbReference>
<keyword evidence="5" id="KW-1185">Reference proteome</keyword>
<dbReference type="InterPro" id="IPR032710">
    <property type="entry name" value="NTF2-like_dom_sf"/>
</dbReference>
<evidence type="ECO:0000313" key="4">
    <source>
        <dbReference type="EMBL" id="TNJ66792.1"/>
    </source>
</evidence>
<dbReference type="NCBIfam" id="TIGR02937">
    <property type="entry name" value="sigma70-ECF"/>
    <property type="match status" value="1"/>
</dbReference>
<dbReference type="EMBL" id="VDCQ01000008">
    <property type="protein sequence ID" value="TNJ66792.1"/>
    <property type="molecule type" value="Genomic_DNA"/>
</dbReference>
<dbReference type="PANTHER" id="PTHR30173">
    <property type="entry name" value="SIGMA 19 FACTOR"/>
    <property type="match status" value="1"/>
</dbReference>
<protein>
    <submittedName>
        <fullName evidence="4">Sigma-70 family RNA polymerase sigma factor</fullName>
    </submittedName>
</protein>
<proteinExistence type="predicted"/>
<name>A0A5C4TD47_9BACL</name>
<accession>A0A5C4TD47</accession>
<dbReference type="InterPro" id="IPR007627">
    <property type="entry name" value="RNA_pol_sigma70_r2"/>
</dbReference>
<evidence type="ECO:0000259" key="3">
    <source>
        <dbReference type="Pfam" id="PF08281"/>
    </source>
</evidence>
<dbReference type="PANTHER" id="PTHR30173:SF36">
    <property type="entry name" value="ECF RNA POLYMERASE SIGMA FACTOR SIGJ"/>
    <property type="match status" value="1"/>
</dbReference>
<feature type="domain" description="RNA polymerase sigma factor 70 region 4 type 2" evidence="3">
    <location>
        <begin position="112"/>
        <end position="161"/>
    </location>
</feature>
<dbReference type="Gene3D" id="3.10.450.50">
    <property type="match status" value="1"/>
</dbReference>
<dbReference type="Gene3D" id="1.10.1740.10">
    <property type="match status" value="1"/>
</dbReference>
<dbReference type="InterPro" id="IPR014284">
    <property type="entry name" value="RNA_pol_sigma-70_dom"/>
</dbReference>
<dbReference type="InterPro" id="IPR013324">
    <property type="entry name" value="RNA_pol_sigma_r3/r4-like"/>
</dbReference>
<dbReference type="InterPro" id="IPR036388">
    <property type="entry name" value="WH-like_DNA-bd_sf"/>
</dbReference>
<comment type="subunit">
    <text evidence="1">Interacts transiently with the RNA polymerase catalytic core formed by RpoA, RpoB, RpoC and RpoZ (2 alpha, 1 beta, 1 beta' and 1 omega subunit) to form the RNA polymerase holoenzyme that can initiate transcription.</text>
</comment>
<dbReference type="OrthoDB" id="3211555at2"/>
<dbReference type="Pfam" id="PF04542">
    <property type="entry name" value="Sigma70_r2"/>
    <property type="match status" value="1"/>
</dbReference>
<comment type="caution">
    <text evidence="4">The sequence shown here is derived from an EMBL/GenBank/DDBJ whole genome shotgun (WGS) entry which is preliminary data.</text>
</comment>
<dbReference type="Gene3D" id="1.10.10.10">
    <property type="entry name" value="Winged helix-like DNA-binding domain superfamily/Winged helix DNA-binding domain"/>
    <property type="match status" value="1"/>
</dbReference>
<dbReference type="InterPro" id="IPR052704">
    <property type="entry name" value="ECF_Sigma-70_Domain"/>
</dbReference>
<evidence type="ECO:0000259" key="2">
    <source>
        <dbReference type="Pfam" id="PF04542"/>
    </source>
</evidence>
<evidence type="ECO:0000313" key="5">
    <source>
        <dbReference type="Proteomes" id="UP000307943"/>
    </source>
</evidence>
<organism evidence="4 5">
    <name type="scientific">Paenibacillus hemerocallicola</name>
    <dbReference type="NCBI Taxonomy" id="1172614"/>
    <lineage>
        <taxon>Bacteria</taxon>
        <taxon>Bacillati</taxon>
        <taxon>Bacillota</taxon>
        <taxon>Bacilli</taxon>
        <taxon>Bacillales</taxon>
        <taxon>Paenibacillaceae</taxon>
        <taxon>Paenibacillus</taxon>
    </lineage>
</organism>
<dbReference type="GO" id="GO:0016987">
    <property type="term" value="F:sigma factor activity"/>
    <property type="evidence" value="ECO:0007669"/>
    <property type="project" value="InterPro"/>
</dbReference>
<dbReference type="InterPro" id="IPR013249">
    <property type="entry name" value="RNA_pol_sigma70_r4_t2"/>
</dbReference>
<gene>
    <name evidence="4" type="ORF">FE784_07875</name>
</gene>
<dbReference type="GO" id="GO:0006352">
    <property type="term" value="P:DNA-templated transcription initiation"/>
    <property type="evidence" value="ECO:0007669"/>
    <property type="project" value="InterPro"/>
</dbReference>
<dbReference type="SUPFAM" id="SSF54427">
    <property type="entry name" value="NTF2-like"/>
    <property type="match status" value="1"/>
</dbReference>
<dbReference type="InterPro" id="IPR013325">
    <property type="entry name" value="RNA_pol_sigma_r2"/>
</dbReference>
<dbReference type="GO" id="GO:0003677">
    <property type="term" value="F:DNA binding"/>
    <property type="evidence" value="ECO:0007669"/>
    <property type="project" value="InterPro"/>
</dbReference>